<evidence type="ECO:0000313" key="2">
    <source>
        <dbReference type="Proteomes" id="UP000822688"/>
    </source>
</evidence>
<gene>
    <name evidence="1" type="ORF">KC19_12G025000</name>
</gene>
<name>A0A8T0G6V6_CERPU</name>
<dbReference type="AlphaFoldDB" id="A0A8T0G6V6"/>
<organism evidence="1 2">
    <name type="scientific">Ceratodon purpureus</name>
    <name type="common">Fire moss</name>
    <name type="synonym">Dicranum purpureum</name>
    <dbReference type="NCBI Taxonomy" id="3225"/>
    <lineage>
        <taxon>Eukaryota</taxon>
        <taxon>Viridiplantae</taxon>
        <taxon>Streptophyta</taxon>
        <taxon>Embryophyta</taxon>
        <taxon>Bryophyta</taxon>
        <taxon>Bryophytina</taxon>
        <taxon>Bryopsida</taxon>
        <taxon>Dicranidae</taxon>
        <taxon>Pseudoditrichales</taxon>
        <taxon>Ditrichaceae</taxon>
        <taxon>Ceratodon</taxon>
    </lineage>
</organism>
<proteinExistence type="predicted"/>
<dbReference type="Proteomes" id="UP000822688">
    <property type="component" value="Chromosome 12"/>
</dbReference>
<sequence length="69" mass="8064">MYPSCRFQRGPSVGRVLHDVILGTMTVFGCASCGRWSLQLPWSIHFHFSLFKYRLHAHKLQAHSHDVRR</sequence>
<dbReference type="EMBL" id="CM026433">
    <property type="protein sequence ID" value="KAG0553608.1"/>
    <property type="molecule type" value="Genomic_DNA"/>
</dbReference>
<reference evidence="1" key="1">
    <citation type="submission" date="2020-06" db="EMBL/GenBank/DDBJ databases">
        <title>WGS assembly of Ceratodon purpureus strain R40.</title>
        <authorList>
            <person name="Carey S.B."/>
            <person name="Jenkins J."/>
            <person name="Shu S."/>
            <person name="Lovell J.T."/>
            <person name="Sreedasyam A."/>
            <person name="Maumus F."/>
            <person name="Tiley G.P."/>
            <person name="Fernandez-Pozo N."/>
            <person name="Barry K."/>
            <person name="Chen C."/>
            <person name="Wang M."/>
            <person name="Lipzen A."/>
            <person name="Daum C."/>
            <person name="Saski C.A."/>
            <person name="Payton A.C."/>
            <person name="Mcbreen J.C."/>
            <person name="Conrad R.E."/>
            <person name="Kollar L.M."/>
            <person name="Olsson S."/>
            <person name="Huttunen S."/>
            <person name="Landis J.B."/>
            <person name="Wickett N.J."/>
            <person name="Johnson M.G."/>
            <person name="Rensing S.A."/>
            <person name="Grimwood J."/>
            <person name="Schmutz J."/>
            <person name="Mcdaniel S.F."/>
        </authorList>
    </citation>
    <scope>NUCLEOTIDE SEQUENCE</scope>
    <source>
        <strain evidence="1">R40</strain>
    </source>
</reference>
<accession>A0A8T0G6V6</accession>
<keyword evidence="2" id="KW-1185">Reference proteome</keyword>
<comment type="caution">
    <text evidence="1">The sequence shown here is derived from an EMBL/GenBank/DDBJ whole genome shotgun (WGS) entry which is preliminary data.</text>
</comment>
<protein>
    <submittedName>
        <fullName evidence="1">Uncharacterized protein</fullName>
    </submittedName>
</protein>
<dbReference type="PROSITE" id="PS51257">
    <property type="entry name" value="PROKAR_LIPOPROTEIN"/>
    <property type="match status" value="1"/>
</dbReference>
<evidence type="ECO:0000313" key="1">
    <source>
        <dbReference type="EMBL" id="KAG0553608.1"/>
    </source>
</evidence>